<protein>
    <submittedName>
        <fullName evidence="2">FAD-binding protein</fullName>
    </submittedName>
</protein>
<keyword evidence="3" id="KW-1185">Reference proteome</keyword>
<proteinExistence type="predicted"/>
<dbReference type="PROSITE" id="PS51384">
    <property type="entry name" value="FAD_FR"/>
    <property type="match status" value="1"/>
</dbReference>
<evidence type="ECO:0000313" key="3">
    <source>
        <dbReference type="Proteomes" id="UP000062833"/>
    </source>
</evidence>
<dbReference type="PANTHER" id="PTHR30157">
    <property type="entry name" value="FERRIC REDUCTASE, NADPH-DEPENDENT"/>
    <property type="match status" value="1"/>
</dbReference>
<dbReference type="InterPro" id="IPR013113">
    <property type="entry name" value="SIP_FAD-bd"/>
</dbReference>
<dbReference type="InterPro" id="IPR017927">
    <property type="entry name" value="FAD-bd_FR_type"/>
</dbReference>
<dbReference type="EMBL" id="CP012677">
    <property type="protein sequence ID" value="ALE91316.1"/>
    <property type="molecule type" value="Genomic_DNA"/>
</dbReference>
<dbReference type="FunFam" id="2.40.30.10:FF:000131">
    <property type="entry name" value="NADPH-dependent ferric siderophore reductase"/>
    <property type="match status" value="1"/>
</dbReference>
<dbReference type="InterPro" id="IPR039261">
    <property type="entry name" value="FNR_nucleotide-bd"/>
</dbReference>
<name>A0A0M4QN79_9MICC</name>
<dbReference type="Gene3D" id="3.40.50.80">
    <property type="entry name" value="Nucleotide-binding domain of ferredoxin-NADP reductase (FNR) module"/>
    <property type="match status" value="1"/>
</dbReference>
<reference evidence="3" key="1">
    <citation type="submission" date="2015-09" db="EMBL/GenBank/DDBJ databases">
        <title>Complete genome of Arthrobacter alpinus strain R3.8.</title>
        <authorList>
            <person name="See-Too W.S."/>
            <person name="Chan K.G."/>
        </authorList>
    </citation>
    <scope>NUCLEOTIDE SEQUENCE [LARGE SCALE GENOMIC DNA]</scope>
    <source>
        <strain evidence="3">R3.8</strain>
    </source>
</reference>
<dbReference type="AlphaFoldDB" id="A0A0M4QN79"/>
<organism evidence="2 3">
    <name type="scientific">Arthrobacter alpinus</name>
    <dbReference type="NCBI Taxonomy" id="656366"/>
    <lineage>
        <taxon>Bacteria</taxon>
        <taxon>Bacillati</taxon>
        <taxon>Actinomycetota</taxon>
        <taxon>Actinomycetes</taxon>
        <taxon>Micrococcales</taxon>
        <taxon>Micrococcaceae</taxon>
        <taxon>Arthrobacter</taxon>
    </lineage>
</organism>
<evidence type="ECO:0000259" key="1">
    <source>
        <dbReference type="PROSITE" id="PS51384"/>
    </source>
</evidence>
<dbReference type="PATRIC" id="fig|656366.3.peg.313"/>
<feature type="domain" description="FAD-binding FR-type" evidence="1">
    <location>
        <begin position="19"/>
        <end position="144"/>
    </location>
</feature>
<dbReference type="InterPro" id="IPR039374">
    <property type="entry name" value="SIP_fam"/>
</dbReference>
<evidence type="ECO:0000313" key="2">
    <source>
        <dbReference type="EMBL" id="ALE91316.1"/>
    </source>
</evidence>
<accession>A0A0M4QN79</accession>
<dbReference type="GO" id="GO:0016491">
    <property type="term" value="F:oxidoreductase activity"/>
    <property type="evidence" value="ECO:0007669"/>
    <property type="project" value="InterPro"/>
</dbReference>
<dbReference type="CDD" id="cd06193">
    <property type="entry name" value="siderophore_interacting"/>
    <property type="match status" value="1"/>
</dbReference>
<dbReference type="Gene3D" id="2.40.30.10">
    <property type="entry name" value="Translation factors"/>
    <property type="match status" value="1"/>
</dbReference>
<dbReference type="InterPro" id="IPR017938">
    <property type="entry name" value="Riboflavin_synthase-like_b-brl"/>
</dbReference>
<dbReference type="Proteomes" id="UP000062833">
    <property type="component" value="Chromosome"/>
</dbReference>
<sequence length="284" mass="30879">MNPAEASTKPFTAPAVKPRAQFALAVLRKEVLSPHMVRIVAGGPALTDFLAKDATDMYVKIHFLQPGVNYSEPVDVFALRESMPREQWPATRTYTLRWVDMAAQEVAIDFVLHGETGLAGPWAASCAPGDRIIFSGPGGAYRPDPDAAWYLFAGDEAALPAIAAAIESLPADALGHAFLEVDTAADLQPIHAPEGLAVTWLFRDGATPAESTALIDAVTAGPWMEGPVDAFVHGEREYVKKLRDVLFKQRGLDRSQVSISGYWAYGRTEDYFQAEKKQPIGKIL</sequence>
<dbReference type="InterPro" id="IPR007037">
    <property type="entry name" value="SIP_rossman_dom"/>
</dbReference>
<dbReference type="Pfam" id="PF08021">
    <property type="entry name" value="FAD_binding_9"/>
    <property type="match status" value="1"/>
</dbReference>
<dbReference type="PANTHER" id="PTHR30157:SF0">
    <property type="entry name" value="NADPH-DEPENDENT FERRIC-CHELATE REDUCTASE"/>
    <property type="match status" value="1"/>
</dbReference>
<gene>
    <name evidence="2" type="ORF">AOC05_01385</name>
</gene>
<dbReference type="SUPFAM" id="SSF63380">
    <property type="entry name" value="Riboflavin synthase domain-like"/>
    <property type="match status" value="1"/>
</dbReference>
<dbReference type="KEGG" id="aaq:AOC05_01385"/>
<dbReference type="Pfam" id="PF04954">
    <property type="entry name" value="SIP"/>
    <property type="match status" value="1"/>
</dbReference>
<dbReference type="RefSeq" id="WP_062005034.1">
    <property type="nucleotide sequence ID" value="NZ_CP012677.1"/>
</dbReference>